<dbReference type="GO" id="GO:0008270">
    <property type="term" value="F:zinc ion binding"/>
    <property type="evidence" value="ECO:0007669"/>
    <property type="project" value="UniProtKB-KW"/>
</dbReference>
<evidence type="ECO:0000256" key="1">
    <source>
        <dbReference type="PROSITE-ProRule" id="PRU00325"/>
    </source>
</evidence>
<reference evidence="4 5" key="1">
    <citation type="submission" date="2015-11" db="EMBL/GenBank/DDBJ databases">
        <title>Genomes and virulence difference between two physiological races of Phytophthora nicotianae.</title>
        <authorList>
            <person name="Liu H."/>
            <person name="Ma X."/>
            <person name="Yu H."/>
            <person name="Fang D."/>
            <person name="Li Y."/>
            <person name="Wang X."/>
            <person name="Wang W."/>
            <person name="Dong Y."/>
            <person name="Xiao B."/>
        </authorList>
    </citation>
    <scope>NUCLEOTIDE SEQUENCE [LARGE SCALE GENOMIC DNA]</scope>
    <source>
        <strain evidence="5">race 0</strain>
    </source>
</reference>
<evidence type="ECO:0000313" key="4">
    <source>
        <dbReference type="EMBL" id="KUF87632.1"/>
    </source>
</evidence>
<keyword evidence="1" id="KW-0863">Zinc-finger</keyword>
<sequence length="245" mass="26853">MVGNVKLYEVNMSSGQCSRCVAFEQLRIPCRHIQAVIYRLASDNKGMQLLYRPLQYFHGAYAVDVLHTAMSTVSIRIPTEASVETCETIRPPPQYRQAGTSLKRKTQKADHARGSKRTRNKVEGRIKISGPRKRNSSAAQSDLDVNAEGASEHTDTVEAEVGDGDGGSDIAACFDTQLSAPTVKERRQYRCGQCNNTGHNTKTCTNANQEHEEAGIPIVPGKYLVGDCPFSICGIQSGYEKAVED</sequence>
<feature type="domain" description="SWIM-type" evidence="3">
    <location>
        <begin position="8"/>
        <end position="41"/>
    </location>
</feature>
<comment type="caution">
    <text evidence="4">The sequence shown here is derived from an EMBL/GenBank/DDBJ whole genome shotgun (WGS) entry which is preliminary data.</text>
</comment>
<keyword evidence="1" id="KW-0862">Zinc</keyword>
<evidence type="ECO:0000256" key="2">
    <source>
        <dbReference type="SAM" id="MobiDB-lite"/>
    </source>
</evidence>
<dbReference type="EMBL" id="LNFO01001991">
    <property type="protein sequence ID" value="KUF87632.1"/>
    <property type="molecule type" value="Genomic_DNA"/>
</dbReference>
<feature type="region of interest" description="Disordered" evidence="2">
    <location>
        <begin position="91"/>
        <end position="165"/>
    </location>
</feature>
<proteinExistence type="predicted"/>
<protein>
    <recommendedName>
        <fullName evidence="3">SWIM-type domain-containing protein</fullName>
    </recommendedName>
</protein>
<dbReference type="AlphaFoldDB" id="A0A0W8CTN5"/>
<dbReference type="Proteomes" id="UP000052943">
    <property type="component" value="Unassembled WGS sequence"/>
</dbReference>
<gene>
    <name evidence="4" type="ORF">AM587_10005158</name>
</gene>
<evidence type="ECO:0000313" key="5">
    <source>
        <dbReference type="Proteomes" id="UP000052943"/>
    </source>
</evidence>
<evidence type="ECO:0000259" key="3">
    <source>
        <dbReference type="PROSITE" id="PS50966"/>
    </source>
</evidence>
<accession>A0A0W8CTN5</accession>
<organism evidence="4 5">
    <name type="scientific">Phytophthora nicotianae</name>
    <name type="common">Potato buckeye rot agent</name>
    <name type="synonym">Phytophthora parasitica</name>
    <dbReference type="NCBI Taxonomy" id="4792"/>
    <lineage>
        <taxon>Eukaryota</taxon>
        <taxon>Sar</taxon>
        <taxon>Stramenopiles</taxon>
        <taxon>Oomycota</taxon>
        <taxon>Peronosporomycetes</taxon>
        <taxon>Peronosporales</taxon>
        <taxon>Peronosporaceae</taxon>
        <taxon>Phytophthora</taxon>
    </lineage>
</organism>
<dbReference type="PROSITE" id="PS50966">
    <property type="entry name" value="ZF_SWIM"/>
    <property type="match status" value="1"/>
</dbReference>
<keyword evidence="1" id="KW-0479">Metal-binding</keyword>
<dbReference type="InterPro" id="IPR007527">
    <property type="entry name" value="Znf_SWIM"/>
</dbReference>
<name>A0A0W8CTN5_PHYNI</name>